<evidence type="ECO:0000256" key="4">
    <source>
        <dbReference type="ARBA" id="ARBA00022692"/>
    </source>
</evidence>
<keyword evidence="4 8" id="KW-0812">Transmembrane</keyword>
<dbReference type="InterPro" id="IPR041752">
    <property type="entry name" value="Coa3"/>
</dbReference>
<organism evidence="10 11">
    <name type="scientific">Oncorhynchus kisutch</name>
    <name type="common">Coho salmon</name>
    <name type="synonym">Salmo kisutch</name>
    <dbReference type="NCBI Taxonomy" id="8019"/>
    <lineage>
        <taxon>Eukaryota</taxon>
        <taxon>Metazoa</taxon>
        <taxon>Chordata</taxon>
        <taxon>Craniata</taxon>
        <taxon>Vertebrata</taxon>
        <taxon>Euteleostomi</taxon>
        <taxon>Actinopterygii</taxon>
        <taxon>Neopterygii</taxon>
        <taxon>Teleostei</taxon>
        <taxon>Protacanthopterygii</taxon>
        <taxon>Salmoniformes</taxon>
        <taxon>Salmonidae</taxon>
        <taxon>Salmoninae</taxon>
        <taxon>Oncorhynchus</taxon>
    </lineage>
</organism>
<dbReference type="Pfam" id="PF09813">
    <property type="entry name" value="Coa3_cc"/>
    <property type="match status" value="1"/>
</dbReference>
<feature type="domain" description="Cytochrome c oxidase assembly factor 3 mitochondrial coiled-coil" evidence="9">
    <location>
        <begin position="32"/>
        <end position="77"/>
    </location>
</feature>
<evidence type="ECO:0000313" key="11">
    <source>
        <dbReference type="Proteomes" id="UP000694557"/>
    </source>
</evidence>
<evidence type="ECO:0000256" key="1">
    <source>
        <dbReference type="ARBA" id="ARBA00003429"/>
    </source>
</evidence>
<dbReference type="Proteomes" id="UP000694557">
    <property type="component" value="Unassembled WGS sequence"/>
</dbReference>
<keyword evidence="11" id="KW-1185">Reference proteome</keyword>
<evidence type="ECO:0000256" key="3">
    <source>
        <dbReference type="ARBA" id="ARBA00007035"/>
    </source>
</evidence>
<evidence type="ECO:0000256" key="5">
    <source>
        <dbReference type="ARBA" id="ARBA00022989"/>
    </source>
</evidence>
<feature type="transmembrane region" description="Helical" evidence="8">
    <location>
        <begin position="45"/>
        <end position="63"/>
    </location>
</feature>
<dbReference type="GO" id="GO:0033617">
    <property type="term" value="P:mitochondrial respiratory chain complex IV assembly"/>
    <property type="evidence" value="ECO:0007669"/>
    <property type="project" value="UniProtKB-UniRule"/>
</dbReference>
<evidence type="ECO:0000256" key="6">
    <source>
        <dbReference type="ARBA" id="ARBA00023128"/>
    </source>
</evidence>
<dbReference type="GeneTree" id="ENSGT01000000215678"/>
<dbReference type="Ensembl" id="ENSOKIT00005007717.1">
    <property type="protein sequence ID" value="ENSOKIP00005007232.1"/>
    <property type="gene ID" value="ENSOKIG00005003302.1"/>
</dbReference>
<evidence type="ECO:0000259" key="9">
    <source>
        <dbReference type="Pfam" id="PF09813"/>
    </source>
</evidence>
<dbReference type="GO" id="GO:0005743">
    <property type="term" value="C:mitochondrial inner membrane"/>
    <property type="evidence" value="ECO:0007669"/>
    <property type="project" value="UniProtKB-UniRule"/>
</dbReference>
<evidence type="ECO:0000256" key="7">
    <source>
        <dbReference type="ARBA" id="ARBA00023136"/>
    </source>
</evidence>
<name>A0A8C7CNA7_ONCKI</name>
<protein>
    <recommendedName>
        <fullName evidence="8">Cytochrome c oxidase assembly factor 3</fullName>
    </recommendedName>
</protein>
<evidence type="ECO:0000313" key="10">
    <source>
        <dbReference type="Ensembl" id="ENSOKIP00005007232.1"/>
    </source>
</evidence>
<dbReference type="AlphaFoldDB" id="A0A8C7CNA7"/>
<keyword evidence="7 8" id="KW-0472">Membrane</keyword>
<comment type="function">
    <text evidence="8">Required for assembly of cytochrome c oxidase (complex IV).</text>
</comment>
<reference evidence="10" key="2">
    <citation type="submission" date="2025-09" db="UniProtKB">
        <authorList>
            <consortium name="Ensembl"/>
        </authorList>
    </citation>
    <scope>IDENTIFICATION</scope>
</reference>
<dbReference type="InterPro" id="IPR018628">
    <property type="entry name" value="Coa3_CC"/>
</dbReference>
<accession>A0A8C7CNA7</accession>
<comment type="subcellular location">
    <subcellularLocation>
        <location evidence="2">Mitochondrion membrane</location>
        <topology evidence="2">Single-pass membrane protein</topology>
    </subcellularLocation>
</comment>
<keyword evidence="8" id="KW-0999">Mitochondrion inner membrane</keyword>
<keyword evidence="6 8" id="KW-0496">Mitochondrion</keyword>
<evidence type="ECO:0000256" key="2">
    <source>
        <dbReference type="ARBA" id="ARBA00004304"/>
    </source>
</evidence>
<dbReference type="PANTHER" id="PTHR15642:SF3">
    <property type="entry name" value="CYTOCHROME C OXIDASE ASSEMBLY FACTOR 3 HOMOLOG, MITOCHONDRIAL"/>
    <property type="match status" value="1"/>
</dbReference>
<sequence length="92" mass="10481">NATHNNTEMASKEQLTAAQKQLLRKRQDLDFWKKNALKIRSRNRIAGLAIGAFVIGMFSYTILSVKQEKIMEDIDNEAKINYIRGPRTGTIS</sequence>
<proteinExistence type="inferred from homology"/>
<comment type="similarity">
    <text evidence="3 8">Belongs to the COA3 family.</text>
</comment>
<reference evidence="10" key="1">
    <citation type="submission" date="2025-08" db="UniProtKB">
        <authorList>
            <consortium name="Ensembl"/>
        </authorList>
    </citation>
    <scope>IDENTIFICATION</scope>
</reference>
<comment type="subunit">
    <text evidence="8">Component of 250-400 kDa complexes called cytochrome oxidase assembly intermediates or COA complexes.</text>
</comment>
<comment type="function">
    <text evidence="1">Core component of the MITRAC (mitochondrial translation regulation assembly intermediate of cytochrome c oxidase complex) complex, that regulates cytochrome c oxidase assembly. MITRAC complexes regulate both translation of mitochondrial encoded components and assembly of nuclear-encoded components imported in mitochondrion. Required for efficient translation of MT-CO1 and mitochondrial respiratory chain complex IV assembly.</text>
</comment>
<evidence type="ECO:0000256" key="8">
    <source>
        <dbReference type="RuleBase" id="RU367056"/>
    </source>
</evidence>
<dbReference type="PANTHER" id="PTHR15642">
    <property type="entry name" value="CYTOCHROME C OXIDASE ASSEMBLY FACTOR 3, MITOCHONDRIAL"/>
    <property type="match status" value="1"/>
</dbReference>
<keyword evidence="5 8" id="KW-1133">Transmembrane helix</keyword>